<dbReference type="FunFam" id="3.30.160.60:FF:000624">
    <property type="entry name" value="zinc finger protein 697"/>
    <property type="match status" value="2"/>
</dbReference>
<evidence type="ECO:0000256" key="4">
    <source>
        <dbReference type="ARBA" id="ARBA00022737"/>
    </source>
</evidence>
<accession>A0A2B4RW11</accession>
<dbReference type="FunFam" id="3.30.160.60:FF:002343">
    <property type="entry name" value="Zinc finger protein 33A"/>
    <property type="match status" value="6"/>
</dbReference>
<protein>
    <submittedName>
        <fullName evidence="14">Zinc finger protein 271</fullName>
    </submittedName>
</protein>
<dbReference type="FunFam" id="3.30.160.60:FF:003459">
    <property type="match status" value="1"/>
</dbReference>
<keyword evidence="9" id="KW-0804">Transcription</keyword>
<keyword evidence="15" id="KW-1185">Reference proteome</keyword>
<feature type="compositionally biased region" description="Polar residues" evidence="12">
    <location>
        <begin position="334"/>
        <end position="349"/>
    </location>
</feature>
<dbReference type="InterPro" id="IPR013087">
    <property type="entry name" value="Znf_C2H2_type"/>
</dbReference>
<feature type="domain" description="C2H2-type" evidence="13">
    <location>
        <begin position="161"/>
        <end position="188"/>
    </location>
</feature>
<feature type="domain" description="C2H2-type" evidence="13">
    <location>
        <begin position="591"/>
        <end position="618"/>
    </location>
</feature>
<organism evidence="14 15">
    <name type="scientific">Stylophora pistillata</name>
    <name type="common">Smooth cauliflower coral</name>
    <dbReference type="NCBI Taxonomy" id="50429"/>
    <lineage>
        <taxon>Eukaryota</taxon>
        <taxon>Metazoa</taxon>
        <taxon>Cnidaria</taxon>
        <taxon>Anthozoa</taxon>
        <taxon>Hexacorallia</taxon>
        <taxon>Scleractinia</taxon>
        <taxon>Astrocoeniina</taxon>
        <taxon>Pocilloporidae</taxon>
        <taxon>Stylophora</taxon>
    </lineage>
</organism>
<dbReference type="SUPFAM" id="SSF57667">
    <property type="entry name" value="beta-beta-alpha zinc fingers"/>
    <property type="match status" value="6"/>
</dbReference>
<evidence type="ECO:0000259" key="13">
    <source>
        <dbReference type="PROSITE" id="PS50157"/>
    </source>
</evidence>
<keyword evidence="10" id="KW-0539">Nucleus</keyword>
<feature type="domain" description="C2H2-type" evidence="13">
    <location>
        <begin position="133"/>
        <end position="160"/>
    </location>
</feature>
<evidence type="ECO:0000313" key="14">
    <source>
        <dbReference type="EMBL" id="PFX20402.1"/>
    </source>
</evidence>
<evidence type="ECO:0000256" key="11">
    <source>
        <dbReference type="PROSITE-ProRule" id="PRU00042"/>
    </source>
</evidence>
<dbReference type="Gene3D" id="3.30.160.60">
    <property type="entry name" value="Classic Zinc Finger"/>
    <property type="match status" value="12"/>
</dbReference>
<dbReference type="GO" id="GO:0005634">
    <property type="term" value="C:nucleus"/>
    <property type="evidence" value="ECO:0007669"/>
    <property type="project" value="UniProtKB-SubCell"/>
</dbReference>
<dbReference type="EMBL" id="LSMT01000318">
    <property type="protein sequence ID" value="PFX20402.1"/>
    <property type="molecule type" value="Genomic_DNA"/>
</dbReference>
<dbReference type="OrthoDB" id="4748970at2759"/>
<evidence type="ECO:0000256" key="10">
    <source>
        <dbReference type="ARBA" id="ARBA00023242"/>
    </source>
</evidence>
<dbReference type="GO" id="GO:0000981">
    <property type="term" value="F:DNA-binding transcription factor activity, RNA polymerase II-specific"/>
    <property type="evidence" value="ECO:0007669"/>
    <property type="project" value="TreeGrafter"/>
</dbReference>
<evidence type="ECO:0000256" key="3">
    <source>
        <dbReference type="ARBA" id="ARBA00022723"/>
    </source>
</evidence>
<keyword evidence="3" id="KW-0479">Metal-binding</keyword>
<dbReference type="GO" id="GO:0003677">
    <property type="term" value="F:DNA binding"/>
    <property type="evidence" value="ECO:0007669"/>
    <property type="project" value="UniProtKB-KW"/>
</dbReference>
<feature type="domain" description="C2H2-type" evidence="13">
    <location>
        <begin position="507"/>
        <end position="534"/>
    </location>
</feature>
<feature type="compositionally biased region" description="Basic and acidic residues" evidence="12">
    <location>
        <begin position="708"/>
        <end position="718"/>
    </location>
</feature>
<dbReference type="GO" id="GO:0008270">
    <property type="term" value="F:zinc ion binding"/>
    <property type="evidence" value="ECO:0007669"/>
    <property type="project" value="UniProtKB-KW"/>
</dbReference>
<comment type="subcellular location">
    <subcellularLocation>
        <location evidence="1">Nucleus</location>
    </subcellularLocation>
</comment>
<evidence type="ECO:0000256" key="5">
    <source>
        <dbReference type="ARBA" id="ARBA00022771"/>
    </source>
</evidence>
<evidence type="ECO:0000256" key="1">
    <source>
        <dbReference type="ARBA" id="ARBA00004123"/>
    </source>
</evidence>
<evidence type="ECO:0000256" key="9">
    <source>
        <dbReference type="ARBA" id="ARBA00023163"/>
    </source>
</evidence>
<dbReference type="SMART" id="SM00355">
    <property type="entry name" value="ZnF_C2H2"/>
    <property type="match status" value="12"/>
</dbReference>
<sequence>MAASELGGLSQSGNGVLLDLQKFQLTPMDTVNAEHLELLILSSNPESGIDKSSSESENVSTAVEVETVMIAEEAGILVPDDSTSLAETAEGSNSYEVNTAGNKQFKCVQCDKTFSGASSLSRHIKTHSNIKPFKCDECDKVFSRLSSLKRHQNSHAAEKPFKCQVCGSSFIQNSDLKIHERTHTGEKPFSCDRCEKAFGCKKRLRAHYRMHTGEKPYKCPQCEKSFSMRKNVIQHIRIHTGERPYTCEVCKKNFRHQHTLKKHLQLHTVRPNFTKLSDEGGDGQSDVAWPRKKKGTKSVPKNPSVFRKKVVKKSDGVPAVNSDKGEKSEASDAIQDTQSVTNEVEQSTEAPDRNEEAHSSQKIQKFVVETLNSDHLLLLTLANSGVHVSSGTDEHPHSTACAEPVLGTTVEGNTVKANGREEVTNDEHLMTNLAGPSEELPEETFMNGDKFKCPQCNKCLSGPSSLSRHIRTHKNEKPFKCDQCDKVFSRLSSLKRHQNSHSEEKPFKCQVCGSSFIQNSDLKIHERTHTGEKPFPCDRCEKAFGCKKRLRAHYRMHTGEKPYKCPQCEKSFSMRKNVIQHIRIHTGERPYTCWVCKKNYRHQHTLKKHIRMHADKNKNLDNCIQKIKGQQLKGSVEKDNGSNERLRDEAVLSELSEQTAQVENGQSDDYDGMDIDKQCRENNPQEEADQRKQMENSEQCEQSQYSEKPAKTPKETELGKQQNGEQNEQKKSVELNS</sequence>
<evidence type="ECO:0000313" key="15">
    <source>
        <dbReference type="Proteomes" id="UP000225706"/>
    </source>
</evidence>
<reference evidence="15" key="1">
    <citation type="journal article" date="2017" name="bioRxiv">
        <title>Comparative analysis of the genomes of Stylophora pistillata and Acropora digitifera provides evidence for extensive differences between species of corals.</title>
        <authorList>
            <person name="Voolstra C.R."/>
            <person name="Li Y."/>
            <person name="Liew Y.J."/>
            <person name="Baumgarten S."/>
            <person name="Zoccola D."/>
            <person name="Flot J.-F."/>
            <person name="Tambutte S."/>
            <person name="Allemand D."/>
            <person name="Aranda M."/>
        </authorList>
    </citation>
    <scope>NUCLEOTIDE SEQUENCE [LARGE SCALE GENOMIC DNA]</scope>
</reference>
<feature type="domain" description="C2H2-type" evidence="13">
    <location>
        <begin position="563"/>
        <end position="590"/>
    </location>
</feature>
<evidence type="ECO:0000256" key="12">
    <source>
        <dbReference type="SAM" id="MobiDB-lite"/>
    </source>
</evidence>
<evidence type="ECO:0000256" key="6">
    <source>
        <dbReference type="ARBA" id="ARBA00022833"/>
    </source>
</evidence>
<dbReference type="InterPro" id="IPR036236">
    <property type="entry name" value="Znf_C2H2_sf"/>
</dbReference>
<proteinExistence type="inferred from homology"/>
<gene>
    <name evidence="14" type="primary">Znf271</name>
    <name evidence="14" type="ORF">AWC38_SpisGene15130</name>
</gene>
<comment type="similarity">
    <text evidence="2">Belongs to the krueppel C2H2-type zinc-finger protein family.</text>
</comment>
<dbReference type="AlphaFoldDB" id="A0A2B4RW11"/>
<feature type="domain" description="C2H2-type" evidence="13">
    <location>
        <begin position="105"/>
        <end position="132"/>
    </location>
</feature>
<dbReference type="PANTHER" id="PTHR24394:SF44">
    <property type="entry name" value="ZINC FINGER PROTEIN 271-LIKE"/>
    <property type="match status" value="1"/>
</dbReference>
<feature type="region of interest" description="Disordered" evidence="12">
    <location>
        <begin position="657"/>
        <end position="737"/>
    </location>
</feature>
<feature type="compositionally biased region" description="Basic and acidic residues" evidence="12">
    <location>
        <begin position="727"/>
        <end position="737"/>
    </location>
</feature>
<keyword evidence="8" id="KW-0238">DNA-binding</keyword>
<feature type="domain" description="C2H2-type" evidence="13">
    <location>
        <begin position="451"/>
        <end position="478"/>
    </location>
</feature>
<evidence type="ECO:0000256" key="2">
    <source>
        <dbReference type="ARBA" id="ARBA00006991"/>
    </source>
</evidence>
<keyword evidence="5 11" id="KW-0863">Zinc-finger</keyword>
<feature type="domain" description="C2H2-type" evidence="13">
    <location>
        <begin position="217"/>
        <end position="244"/>
    </location>
</feature>
<evidence type="ECO:0000256" key="8">
    <source>
        <dbReference type="ARBA" id="ARBA00023125"/>
    </source>
</evidence>
<dbReference type="PANTHER" id="PTHR24394">
    <property type="entry name" value="ZINC FINGER PROTEIN"/>
    <property type="match status" value="1"/>
</dbReference>
<name>A0A2B4RW11_STYPI</name>
<dbReference type="Proteomes" id="UP000225706">
    <property type="component" value="Unassembled WGS sequence"/>
</dbReference>
<feature type="region of interest" description="Disordered" evidence="12">
    <location>
        <begin position="273"/>
        <end position="361"/>
    </location>
</feature>
<feature type="domain" description="C2H2-type" evidence="13">
    <location>
        <begin position="189"/>
        <end position="216"/>
    </location>
</feature>
<keyword evidence="4" id="KW-0677">Repeat</keyword>
<comment type="caution">
    <text evidence="14">The sequence shown here is derived from an EMBL/GenBank/DDBJ whole genome shotgun (WGS) entry which is preliminary data.</text>
</comment>
<feature type="compositionally biased region" description="Polar residues" evidence="12">
    <location>
        <begin position="696"/>
        <end position="706"/>
    </location>
</feature>
<feature type="domain" description="C2H2-type" evidence="13">
    <location>
        <begin position="245"/>
        <end position="272"/>
    </location>
</feature>
<keyword evidence="7" id="KW-0805">Transcription regulation</keyword>
<dbReference type="Pfam" id="PF00096">
    <property type="entry name" value="zf-C2H2"/>
    <property type="match status" value="10"/>
</dbReference>
<feature type="domain" description="C2H2-type" evidence="13">
    <location>
        <begin position="479"/>
        <end position="506"/>
    </location>
</feature>
<feature type="domain" description="C2H2-type" evidence="13">
    <location>
        <begin position="535"/>
        <end position="562"/>
    </location>
</feature>
<evidence type="ECO:0000256" key="7">
    <source>
        <dbReference type="ARBA" id="ARBA00023015"/>
    </source>
</evidence>
<dbReference type="FunFam" id="3.30.160.60:FF:001156">
    <property type="entry name" value="Zinc finger protein 407"/>
    <property type="match status" value="1"/>
</dbReference>
<dbReference type="PROSITE" id="PS00028">
    <property type="entry name" value="ZINC_FINGER_C2H2_1"/>
    <property type="match status" value="12"/>
</dbReference>
<feature type="compositionally biased region" description="Basic and acidic residues" evidence="12">
    <location>
        <begin position="350"/>
        <end position="359"/>
    </location>
</feature>
<keyword evidence="6" id="KW-0862">Zinc</keyword>
<dbReference type="PROSITE" id="PS50157">
    <property type="entry name" value="ZINC_FINGER_C2H2_2"/>
    <property type="match status" value="12"/>
</dbReference>
<dbReference type="FunFam" id="3.30.160.60:FF:000761">
    <property type="entry name" value="Zinc finger protein 449"/>
    <property type="match status" value="1"/>
</dbReference>